<dbReference type="GO" id="GO:0005524">
    <property type="term" value="F:ATP binding"/>
    <property type="evidence" value="ECO:0007669"/>
    <property type="project" value="UniProtKB-KW"/>
</dbReference>
<dbReference type="OMA" id="WQTMGIL"/>
<dbReference type="Proteomes" id="UP000008983">
    <property type="component" value="Unassembled WGS sequence"/>
</dbReference>
<evidence type="ECO:0000256" key="7">
    <source>
        <dbReference type="ARBA" id="ARBA00022763"/>
    </source>
</evidence>
<dbReference type="Pfam" id="PF13307">
    <property type="entry name" value="Helicase_C_2"/>
    <property type="match status" value="1"/>
</dbReference>
<comment type="subcellular location">
    <subcellularLocation>
        <location evidence="2">Nucleus</location>
    </subcellularLocation>
</comment>
<keyword evidence="4" id="KW-0004">4Fe-4S</keyword>
<dbReference type="PRINTS" id="PR00852">
    <property type="entry name" value="XRODRMPGMNTD"/>
</dbReference>
<gene>
    <name evidence="22" type="ORF">IMG5_079930</name>
</gene>
<dbReference type="InterPro" id="IPR006555">
    <property type="entry name" value="ATP-dep_Helicase_C"/>
</dbReference>
<dbReference type="STRING" id="857967.G0QQJ1"/>
<evidence type="ECO:0000313" key="22">
    <source>
        <dbReference type="EMBL" id="EGR32513.1"/>
    </source>
</evidence>
<dbReference type="FunFam" id="3.40.50.300:FF:000128">
    <property type="entry name" value="Putative DNA repair helicase RAD3"/>
    <property type="match status" value="1"/>
</dbReference>
<comment type="catalytic activity">
    <reaction evidence="18">
        <text>ATP + H2O = ADP + phosphate + H(+)</text>
        <dbReference type="Rhea" id="RHEA:13065"/>
        <dbReference type="ChEBI" id="CHEBI:15377"/>
        <dbReference type="ChEBI" id="CHEBI:15378"/>
        <dbReference type="ChEBI" id="CHEBI:30616"/>
        <dbReference type="ChEBI" id="CHEBI:43474"/>
        <dbReference type="ChEBI" id="CHEBI:456216"/>
        <dbReference type="EC" id="5.6.2.3"/>
    </reaction>
</comment>
<protein>
    <recommendedName>
        <fullName evidence="17">DNA 5'-3' helicase</fullName>
        <ecNumber evidence="17">5.6.2.3</ecNumber>
    </recommendedName>
</protein>
<dbReference type="GO" id="GO:0006289">
    <property type="term" value="P:nucleotide-excision repair"/>
    <property type="evidence" value="ECO:0007669"/>
    <property type="project" value="InterPro"/>
</dbReference>
<dbReference type="InterPro" id="IPR006554">
    <property type="entry name" value="Helicase-like_DEXD_c2"/>
</dbReference>
<sequence>MKFYINDLPVYFPYQSLYKEQLEYMKDLKLILDNQGHGIIEMPTGTGKTVCLLSLISSYLLQNQGKFKKLLYCTRTVVEMEKTIEELKFVLENTKKYILEEKREFKFLCTALSARSNLCINPLVQNQQKKEKIDDECLKLTAKWVRFRGEKGEQKLCTFFENFEEKKEEIEFKEGIYNIDDLKEIGKQKNICPYFLARKLVNDSNIVVYNYMYLLSPQMKDIINKSLQKDCIVVFDEAHNIDNICLDVFTVNINKRLLDSAYKNVEQLELKIDNMKNQSQQSLENEYKQLLNGLKKKILLQKNNFYLLIKGVFEELAKQSIPLQIRLAKPFVLFLKKILMFLKNKLKEKNCINQDPPQFLSDMQIQNHIDQTSLKFAEERLSQLFMSLEITDNDEYVAITTIAQFSTLLAMNQRGFKIIFQPSPLDGSLSDPLLTFTCLDSSLAIQNVFKEYASVILTSGTMSPLDIYPKILNFNPFMLKSIDIELSRNSINPIIVTKGLDFTALSSEFEARQNMTVTRSFGALLIDISKICPDGIVAFFPSYRYMEQIIFEWDQDGILDELRKYKLVYFESKDVAQTSQSLFHFRRACDYGRGAIFFSIARGKVAEGIDFNEQYGRCVIMLGFPVQNSNDPILLERVKYLTENFKVTKNEYIEFDAMRQCAQCLGRVMRGKNDYGLMIMAEKRFARSLVKKKLPEWIKKQIKDYNVDISSEVVSAIAVNFFKEMGQEFIMNDKSFFNQQQLLEMQDILQIKQSSIDENLQLQIQYNQQLNIDEKNQVFQEKIIVDSNNQNEEQIYKNISKKFAKKRKK</sequence>
<feature type="domain" description="Helicase ATP-binding" evidence="20">
    <location>
        <begin position="29"/>
        <end position="281"/>
    </location>
</feature>
<evidence type="ECO:0000256" key="14">
    <source>
        <dbReference type="ARBA" id="ARBA00023204"/>
    </source>
</evidence>
<dbReference type="Pfam" id="PF06733">
    <property type="entry name" value="DEAD_2"/>
    <property type="match status" value="1"/>
</dbReference>
<keyword evidence="5" id="KW-0479">Metal-binding</keyword>
<dbReference type="NCBIfam" id="TIGR00604">
    <property type="entry name" value="rad3"/>
    <property type="match status" value="1"/>
</dbReference>
<proteinExistence type="inferred from homology"/>
<keyword evidence="16" id="KW-0539">Nucleus</keyword>
<dbReference type="InterPro" id="IPR001945">
    <property type="entry name" value="RAD3/XPD"/>
</dbReference>
<dbReference type="InParanoid" id="G0QQJ1"/>
<dbReference type="SMART" id="SM00488">
    <property type="entry name" value="DEXDc2"/>
    <property type="match status" value="1"/>
</dbReference>
<dbReference type="RefSeq" id="XP_004036499.1">
    <property type="nucleotide sequence ID" value="XM_004036451.1"/>
</dbReference>
<dbReference type="Gene3D" id="3.40.50.300">
    <property type="entry name" value="P-loop containing nucleotide triphosphate hydrolases"/>
    <property type="match status" value="3"/>
</dbReference>
<dbReference type="GO" id="GO:0032259">
    <property type="term" value="P:methylation"/>
    <property type="evidence" value="ECO:0007669"/>
    <property type="project" value="UniProtKB-KW"/>
</dbReference>
<dbReference type="GO" id="GO:0051539">
    <property type="term" value="F:4 iron, 4 sulfur cluster binding"/>
    <property type="evidence" value="ECO:0007669"/>
    <property type="project" value="UniProtKB-KW"/>
</dbReference>
<dbReference type="GeneID" id="14908676"/>
<dbReference type="PROSITE" id="PS51192">
    <property type="entry name" value="HELICASE_ATP_BIND_1"/>
    <property type="match status" value="1"/>
</dbReference>
<evidence type="ECO:0000256" key="16">
    <source>
        <dbReference type="ARBA" id="ARBA00023242"/>
    </source>
</evidence>
<keyword evidence="23" id="KW-1185">Reference proteome</keyword>
<dbReference type="SUPFAM" id="SSF52540">
    <property type="entry name" value="P-loop containing nucleoside triphosphate hydrolases"/>
    <property type="match status" value="1"/>
</dbReference>
<dbReference type="SMART" id="SM00491">
    <property type="entry name" value="HELICc2"/>
    <property type="match status" value="1"/>
</dbReference>
<evidence type="ECO:0000259" key="21">
    <source>
        <dbReference type="PROSITE" id="PS51193"/>
    </source>
</evidence>
<dbReference type="FunFam" id="3.40.50.300:FF:000135">
    <property type="entry name" value="DNA repair helicase RAD3, putative"/>
    <property type="match status" value="1"/>
</dbReference>
<dbReference type="GO" id="GO:0043139">
    <property type="term" value="F:5'-3' DNA helicase activity"/>
    <property type="evidence" value="ECO:0007669"/>
    <property type="project" value="UniProtKB-EC"/>
</dbReference>
<dbReference type="InterPro" id="IPR010643">
    <property type="entry name" value="HBB"/>
</dbReference>
<dbReference type="GO" id="GO:0008168">
    <property type="term" value="F:methyltransferase activity"/>
    <property type="evidence" value="ECO:0007669"/>
    <property type="project" value="UniProtKB-KW"/>
</dbReference>
<feature type="coiled-coil region" evidence="19">
    <location>
        <begin position="258"/>
        <end position="285"/>
    </location>
</feature>
<dbReference type="GO" id="GO:0003684">
    <property type="term" value="F:damaged DNA binding"/>
    <property type="evidence" value="ECO:0007669"/>
    <property type="project" value="TreeGrafter"/>
</dbReference>
<evidence type="ECO:0000256" key="2">
    <source>
        <dbReference type="ARBA" id="ARBA00004123"/>
    </source>
</evidence>
<dbReference type="EMBL" id="GL983644">
    <property type="protein sequence ID" value="EGR32513.1"/>
    <property type="molecule type" value="Genomic_DNA"/>
</dbReference>
<dbReference type="CDD" id="cd18788">
    <property type="entry name" value="SF2_C_XPD"/>
    <property type="match status" value="1"/>
</dbReference>
<dbReference type="Pfam" id="PF06777">
    <property type="entry name" value="HBB"/>
    <property type="match status" value="1"/>
</dbReference>
<dbReference type="OrthoDB" id="272481at2759"/>
<organism evidence="22 23">
    <name type="scientific">Ichthyophthirius multifiliis</name>
    <name type="common">White spot disease agent</name>
    <name type="synonym">Ich</name>
    <dbReference type="NCBI Taxonomy" id="5932"/>
    <lineage>
        <taxon>Eukaryota</taxon>
        <taxon>Sar</taxon>
        <taxon>Alveolata</taxon>
        <taxon>Ciliophora</taxon>
        <taxon>Intramacronucleata</taxon>
        <taxon>Oligohymenophorea</taxon>
        <taxon>Hymenostomatida</taxon>
        <taxon>Ophryoglenina</taxon>
        <taxon>Ichthyophthirius</taxon>
    </lineage>
</organism>
<keyword evidence="22" id="KW-0808">Transferase</keyword>
<dbReference type="InterPro" id="IPR014013">
    <property type="entry name" value="Helic_SF1/SF2_ATP-bd_DinG/Rad3"/>
</dbReference>
<keyword evidence="7" id="KW-0227">DNA damage</keyword>
<evidence type="ECO:0000256" key="1">
    <source>
        <dbReference type="ARBA" id="ARBA00001966"/>
    </source>
</evidence>
<dbReference type="FunCoup" id="G0QQJ1">
    <property type="interactions" value="391"/>
</dbReference>
<dbReference type="EC" id="5.6.2.3" evidence="17"/>
<evidence type="ECO:0000256" key="19">
    <source>
        <dbReference type="SAM" id="Coils"/>
    </source>
</evidence>
<dbReference type="GO" id="GO:0045951">
    <property type="term" value="P:positive regulation of mitotic recombination"/>
    <property type="evidence" value="ECO:0007669"/>
    <property type="project" value="TreeGrafter"/>
</dbReference>
<evidence type="ECO:0000313" key="23">
    <source>
        <dbReference type="Proteomes" id="UP000008983"/>
    </source>
</evidence>
<evidence type="ECO:0000256" key="12">
    <source>
        <dbReference type="ARBA" id="ARBA00023014"/>
    </source>
</evidence>
<dbReference type="GO" id="GO:0005634">
    <property type="term" value="C:nucleus"/>
    <property type="evidence" value="ECO:0007669"/>
    <property type="project" value="UniProtKB-SubCell"/>
</dbReference>
<name>G0QQJ1_ICHMU</name>
<keyword evidence="10" id="KW-0067">ATP-binding</keyword>
<comment type="cofactor">
    <cofactor evidence="1">
        <name>[4Fe-4S] cluster</name>
        <dbReference type="ChEBI" id="CHEBI:49883"/>
    </cofactor>
</comment>
<dbReference type="eggNOG" id="KOG1131">
    <property type="taxonomic scope" value="Eukaryota"/>
</dbReference>
<feature type="domain" description="Helicase ATP-binding" evidence="21">
    <location>
        <begin position="7"/>
        <end position="291"/>
    </location>
</feature>
<dbReference type="InterPro" id="IPR010614">
    <property type="entry name" value="RAD3-like_helicase_DEAD"/>
</dbReference>
<dbReference type="PANTHER" id="PTHR11472:SF1">
    <property type="entry name" value="GENERAL TRANSCRIPTION AND DNA REPAIR FACTOR IIH HELICASE SUBUNIT XPD"/>
    <property type="match status" value="1"/>
</dbReference>
<keyword evidence="12" id="KW-0411">Iron-sulfur</keyword>
<evidence type="ECO:0000256" key="10">
    <source>
        <dbReference type="ARBA" id="ARBA00022840"/>
    </source>
</evidence>
<dbReference type="AlphaFoldDB" id="G0QQJ1"/>
<evidence type="ECO:0000256" key="4">
    <source>
        <dbReference type="ARBA" id="ARBA00022485"/>
    </source>
</evidence>
<dbReference type="PROSITE" id="PS51193">
    <property type="entry name" value="HELICASE_ATP_BIND_2"/>
    <property type="match status" value="1"/>
</dbReference>
<accession>G0QQJ1</accession>
<evidence type="ECO:0000256" key="9">
    <source>
        <dbReference type="ARBA" id="ARBA00022806"/>
    </source>
</evidence>
<dbReference type="GO" id="GO:0046872">
    <property type="term" value="F:metal ion binding"/>
    <property type="evidence" value="ECO:0007669"/>
    <property type="project" value="UniProtKB-KW"/>
</dbReference>
<keyword evidence="14" id="KW-0234">DNA repair</keyword>
<dbReference type="InterPro" id="IPR027417">
    <property type="entry name" value="P-loop_NTPase"/>
</dbReference>
<dbReference type="GO" id="GO:0016887">
    <property type="term" value="F:ATP hydrolysis activity"/>
    <property type="evidence" value="ECO:0007669"/>
    <property type="project" value="RHEA"/>
</dbReference>
<keyword evidence="22" id="KW-0489">Methyltransferase</keyword>
<keyword evidence="6" id="KW-0547">Nucleotide-binding</keyword>
<evidence type="ECO:0000256" key="11">
    <source>
        <dbReference type="ARBA" id="ARBA00023004"/>
    </source>
</evidence>
<dbReference type="GO" id="GO:0006366">
    <property type="term" value="P:transcription by RNA polymerase II"/>
    <property type="evidence" value="ECO:0007669"/>
    <property type="project" value="TreeGrafter"/>
</dbReference>
<keyword evidence="13" id="KW-0238">DNA-binding</keyword>
<dbReference type="InterPro" id="IPR014001">
    <property type="entry name" value="Helicase_ATP-bd"/>
</dbReference>
<keyword evidence="8 22" id="KW-0378">Hydrolase</keyword>
<evidence type="ECO:0000256" key="8">
    <source>
        <dbReference type="ARBA" id="ARBA00022801"/>
    </source>
</evidence>
<dbReference type="Gene3D" id="1.10.275.40">
    <property type="match status" value="1"/>
</dbReference>
<keyword evidence="15" id="KW-0413">Isomerase</keyword>
<comment type="similarity">
    <text evidence="3">Belongs to the helicase family. RAD3/XPD subfamily.</text>
</comment>
<evidence type="ECO:0000256" key="3">
    <source>
        <dbReference type="ARBA" id="ARBA00009146"/>
    </source>
</evidence>
<dbReference type="PANTHER" id="PTHR11472">
    <property type="entry name" value="DNA REPAIR DEAD HELICASE RAD3/XP-D SUBFAMILY MEMBER"/>
    <property type="match status" value="1"/>
</dbReference>
<evidence type="ECO:0000256" key="6">
    <source>
        <dbReference type="ARBA" id="ARBA00022741"/>
    </source>
</evidence>
<evidence type="ECO:0000256" key="5">
    <source>
        <dbReference type="ARBA" id="ARBA00022723"/>
    </source>
</evidence>
<evidence type="ECO:0000256" key="13">
    <source>
        <dbReference type="ARBA" id="ARBA00023125"/>
    </source>
</evidence>
<evidence type="ECO:0000256" key="17">
    <source>
        <dbReference type="ARBA" id="ARBA00044969"/>
    </source>
</evidence>
<keyword evidence="19" id="KW-0175">Coiled coil</keyword>
<dbReference type="InterPro" id="IPR013020">
    <property type="entry name" value="Rad3/Chl1-like"/>
</dbReference>
<keyword evidence="11" id="KW-0408">Iron</keyword>
<keyword evidence="9 22" id="KW-0347">Helicase</keyword>
<dbReference type="InterPro" id="IPR045028">
    <property type="entry name" value="DinG/Rad3-like"/>
</dbReference>
<evidence type="ECO:0000259" key="20">
    <source>
        <dbReference type="PROSITE" id="PS51192"/>
    </source>
</evidence>
<evidence type="ECO:0000256" key="15">
    <source>
        <dbReference type="ARBA" id="ARBA00023235"/>
    </source>
</evidence>
<evidence type="ECO:0000256" key="18">
    <source>
        <dbReference type="ARBA" id="ARBA00048954"/>
    </source>
</evidence>
<reference evidence="22 23" key="1">
    <citation type="submission" date="2011-07" db="EMBL/GenBank/DDBJ databases">
        <authorList>
            <person name="Coyne R."/>
            <person name="Brami D."/>
            <person name="Johnson J."/>
            <person name="Hostetler J."/>
            <person name="Hannick L."/>
            <person name="Clark T."/>
            <person name="Cassidy-Hanley D."/>
            <person name="Inman J."/>
        </authorList>
    </citation>
    <scope>NUCLEOTIDE SEQUENCE [LARGE SCALE GENOMIC DNA]</scope>
    <source>
        <strain evidence="22 23">G5</strain>
    </source>
</reference>